<dbReference type="STRING" id="180088.A0A1J8QXH1"/>
<accession>A0A1J8QXH1</accession>
<dbReference type="EMBL" id="LVVM01002635">
    <property type="protein sequence ID" value="OJA16348.1"/>
    <property type="molecule type" value="Genomic_DNA"/>
</dbReference>
<feature type="non-terminal residue" evidence="1">
    <location>
        <position position="498"/>
    </location>
</feature>
<dbReference type="AlphaFoldDB" id="A0A1J8QXH1"/>
<name>A0A1J8QXH1_9AGAM</name>
<sequence>MPVIPPLSTNFASSSFLFNIIDERPSVSSLSNTYGIHTYILDLARHHQHIPFSLLTTKAMTRLFLESSALKFITHYPSHCNSAAAKCHLIDVTQFSPESSISIPEWHEAWARYLILLQHHASPQILDRWTRHYKELREHRDFTDNWAAILAFDIEQHATYAADPQAFDEAKYHRQFDDIKVRVLRDESLKVAPANPLLQRSPFVGTPSSTASVFPPSVCAAVTLDTPSLDAPPLRRCRVRLHTRKSLTNNLSVVPLPVPNTASTSTSTAMASVSAPSTFTEVEKFMPVPSVALQNMVPAAANVWVSDPDCIPYSFWDKNPICTTIAPHHVFLDNLRIAPTPYDSDPEFTKVLTPYSADHLDIFLRNAHLLDSYPQLSEKICYGFPLGNLDPIDLTYAPPNLPSALKHDTLIQDYITSELSLGRFSGPFTQLELEAKIGPFRSSPLQIAVKEEAPGQLKKFRVCHNLSFKGSMGHLINDEIDAKDFPTRWGTAEQVANF</sequence>
<evidence type="ECO:0000313" key="2">
    <source>
        <dbReference type="Proteomes" id="UP000183567"/>
    </source>
</evidence>
<reference evidence="1 2" key="1">
    <citation type="submission" date="2016-03" db="EMBL/GenBank/DDBJ databases">
        <title>Comparative genomics of the ectomycorrhizal sister species Rhizopogon vinicolor and Rhizopogon vesiculosus (Basidiomycota: Boletales) reveals a divergence of the mating type B locus.</title>
        <authorList>
            <person name="Mujic A.B."/>
            <person name="Kuo A."/>
            <person name="Tritt A."/>
            <person name="Lipzen A."/>
            <person name="Chen C."/>
            <person name="Johnson J."/>
            <person name="Sharma A."/>
            <person name="Barry K."/>
            <person name="Grigoriev I.V."/>
            <person name="Spatafora J.W."/>
        </authorList>
    </citation>
    <scope>NUCLEOTIDE SEQUENCE [LARGE SCALE GENOMIC DNA]</scope>
    <source>
        <strain evidence="1 2">AM-OR11-056</strain>
    </source>
</reference>
<comment type="caution">
    <text evidence="1">The sequence shown here is derived from an EMBL/GenBank/DDBJ whole genome shotgun (WGS) entry which is preliminary data.</text>
</comment>
<protein>
    <submittedName>
        <fullName evidence="1">Uncharacterized protein</fullName>
    </submittedName>
</protein>
<dbReference type="Proteomes" id="UP000183567">
    <property type="component" value="Unassembled WGS sequence"/>
</dbReference>
<gene>
    <name evidence="1" type="ORF">AZE42_13274</name>
</gene>
<proteinExistence type="predicted"/>
<evidence type="ECO:0000313" key="1">
    <source>
        <dbReference type="EMBL" id="OJA16348.1"/>
    </source>
</evidence>
<organism evidence="1 2">
    <name type="scientific">Rhizopogon vesiculosus</name>
    <dbReference type="NCBI Taxonomy" id="180088"/>
    <lineage>
        <taxon>Eukaryota</taxon>
        <taxon>Fungi</taxon>
        <taxon>Dikarya</taxon>
        <taxon>Basidiomycota</taxon>
        <taxon>Agaricomycotina</taxon>
        <taxon>Agaricomycetes</taxon>
        <taxon>Agaricomycetidae</taxon>
        <taxon>Boletales</taxon>
        <taxon>Suillineae</taxon>
        <taxon>Rhizopogonaceae</taxon>
        <taxon>Rhizopogon</taxon>
    </lineage>
</organism>
<keyword evidence="2" id="KW-1185">Reference proteome</keyword>
<dbReference type="OrthoDB" id="3018720at2759"/>